<dbReference type="RefSeq" id="WP_142766313.1">
    <property type="nucleotide sequence ID" value="NZ_CP041356.1"/>
</dbReference>
<dbReference type="AlphaFoldDB" id="A0A514Z808"/>
<proteinExistence type="predicted"/>
<evidence type="ECO:0000313" key="3">
    <source>
        <dbReference type="Proteomes" id="UP000315128"/>
    </source>
</evidence>
<feature type="transmembrane region" description="Helical" evidence="1">
    <location>
        <begin position="12"/>
        <end position="33"/>
    </location>
</feature>
<dbReference type="Proteomes" id="UP000315128">
    <property type="component" value="Chromosome"/>
</dbReference>
<keyword evidence="1" id="KW-0812">Transmembrane</keyword>
<accession>A0A514Z808</accession>
<sequence length="114" mass="12979">MLFIWRGKGSLVILSLFLGVLLSAIIATMLLKLPTGSKTMNVVLCLLIAIFSSAFNYLFEKRFVSKKVKYFIDEETGERIKVSENPTLFFISNKYWTWIFLVGFLVTALISLIS</sequence>
<dbReference type="KEGG" id="lack:FLP15_05620"/>
<feature type="transmembrane region" description="Helical" evidence="1">
    <location>
        <begin position="39"/>
        <end position="59"/>
    </location>
</feature>
<evidence type="ECO:0000313" key="2">
    <source>
        <dbReference type="EMBL" id="QDK70726.1"/>
    </source>
</evidence>
<keyword evidence="3" id="KW-1185">Reference proteome</keyword>
<dbReference type="OrthoDB" id="2896801at2"/>
<gene>
    <name evidence="2" type="ORF">FLP15_05620</name>
</gene>
<organism evidence="2 3">
    <name type="scientific">Lactococcus protaetiae</name>
    <dbReference type="NCBI Taxonomy" id="2592653"/>
    <lineage>
        <taxon>Bacteria</taxon>
        <taxon>Bacillati</taxon>
        <taxon>Bacillota</taxon>
        <taxon>Bacilli</taxon>
        <taxon>Lactobacillales</taxon>
        <taxon>Streptococcaceae</taxon>
        <taxon>Lactococcus</taxon>
    </lineage>
</organism>
<name>A0A514Z808_9LACT</name>
<keyword evidence="1" id="KW-1133">Transmembrane helix</keyword>
<protein>
    <submittedName>
        <fullName evidence="2">Uncharacterized protein</fullName>
    </submittedName>
</protein>
<dbReference type="EMBL" id="CP041356">
    <property type="protein sequence ID" value="QDK70726.1"/>
    <property type="molecule type" value="Genomic_DNA"/>
</dbReference>
<feature type="transmembrane region" description="Helical" evidence="1">
    <location>
        <begin position="95"/>
        <end position="113"/>
    </location>
</feature>
<evidence type="ECO:0000256" key="1">
    <source>
        <dbReference type="SAM" id="Phobius"/>
    </source>
</evidence>
<reference evidence="2 3" key="1">
    <citation type="submission" date="2019-07" db="EMBL/GenBank/DDBJ databases">
        <title>Genome sequencing of KACC 19320.</title>
        <authorList>
            <person name="Heo J."/>
            <person name="Kim S.-J."/>
            <person name="Kim J.-S."/>
            <person name="Hong S.-B."/>
            <person name="Kwon S.-W."/>
        </authorList>
    </citation>
    <scope>NUCLEOTIDE SEQUENCE [LARGE SCALE GENOMIC DNA]</scope>
    <source>
        <strain evidence="2 3">KACC 19320</strain>
    </source>
</reference>
<keyword evidence="1" id="KW-0472">Membrane</keyword>